<accession>A0A097SPL5</accession>
<reference evidence="2" key="1">
    <citation type="submission" date="2014-03" db="EMBL/GenBank/DDBJ databases">
        <authorList>
            <person name="Zhang G."/>
            <person name="Zhu L."/>
            <person name="Fang P."/>
        </authorList>
    </citation>
    <scope>NUCLEOTIDE SEQUENCE</scope>
    <source>
        <strain evidence="2">NS1</strain>
        <plasmid evidence="2">pNSL1</plasmid>
    </source>
</reference>
<feature type="compositionally biased region" description="Low complexity" evidence="1">
    <location>
        <begin position="42"/>
        <end position="56"/>
    </location>
</feature>
<evidence type="ECO:0000313" key="2">
    <source>
        <dbReference type="EMBL" id="AIU93475.1"/>
    </source>
</evidence>
<feature type="region of interest" description="Disordered" evidence="1">
    <location>
        <begin position="41"/>
        <end position="60"/>
    </location>
</feature>
<keyword evidence="2" id="KW-0614">Plasmid</keyword>
<name>A0A097SPL5_9NOCA</name>
<organism evidence="2">
    <name type="scientific">Rhodococcus sp. NS1</name>
    <dbReference type="NCBI Taxonomy" id="402236"/>
    <lineage>
        <taxon>Bacteria</taxon>
        <taxon>Bacillati</taxon>
        <taxon>Actinomycetota</taxon>
        <taxon>Actinomycetes</taxon>
        <taxon>Mycobacteriales</taxon>
        <taxon>Nocardiaceae</taxon>
        <taxon>Rhodococcus</taxon>
    </lineage>
</organism>
<dbReference type="AlphaFoldDB" id="A0A097SPL5"/>
<evidence type="ECO:0000256" key="1">
    <source>
        <dbReference type="SAM" id="MobiDB-lite"/>
    </source>
</evidence>
<protein>
    <submittedName>
        <fullName evidence="2">Uncharacterized protein</fullName>
    </submittedName>
</protein>
<geneLocation type="plasmid" evidence="2">
    <name>pNSL1</name>
</geneLocation>
<proteinExistence type="predicted"/>
<sequence>MQKSPTAASLDMSHEAAGVTFFQACFPQWRISRRVRDGYGNTTRTSCRSTTSSRTGRMPESTTCKYCQHCWW</sequence>
<gene>
    <name evidence="2" type="ORF">LRS1606.41</name>
</gene>
<dbReference type="EMBL" id="KJ605395">
    <property type="protein sequence ID" value="AIU93475.1"/>
    <property type="molecule type" value="Genomic_DNA"/>
</dbReference>